<dbReference type="Proteomes" id="UP000015103">
    <property type="component" value="Unassembled WGS sequence"/>
</dbReference>
<dbReference type="InterPro" id="IPR011009">
    <property type="entry name" value="Kinase-like_dom_sf"/>
</dbReference>
<dbReference type="GeneID" id="141453703"/>
<evidence type="ECO:0000313" key="3">
    <source>
        <dbReference type="Proteomes" id="UP000015103"/>
    </source>
</evidence>
<dbReference type="SMART" id="SM00587">
    <property type="entry name" value="CHK"/>
    <property type="match status" value="1"/>
</dbReference>
<dbReference type="Gene3D" id="3.90.1200.10">
    <property type="match status" value="1"/>
</dbReference>
<dbReference type="InterPro" id="IPR004119">
    <property type="entry name" value="EcKL"/>
</dbReference>
<dbReference type="PANTHER" id="PTHR11012:SF56">
    <property type="entry name" value="CHK KINASE-LIKE DOMAIN-CONTAINING PROTEIN-RELATED"/>
    <property type="match status" value="1"/>
</dbReference>
<dbReference type="EnsemblMetazoa" id="RPRC017701-RA">
    <property type="protein sequence ID" value="RPRC017701-PA"/>
    <property type="gene ID" value="RPRC017701"/>
</dbReference>
<dbReference type="EMBL" id="ACPB03000325">
    <property type="status" value="NOT_ANNOTATED_CDS"/>
    <property type="molecule type" value="Genomic_DNA"/>
</dbReference>
<proteinExistence type="predicted"/>
<protein>
    <submittedName>
        <fullName evidence="2">CHK kinase-like domain-containing protein</fullName>
    </submittedName>
</protein>
<organism evidence="2 3">
    <name type="scientific">Rhodnius prolixus</name>
    <name type="common">Triatomid bug</name>
    <dbReference type="NCBI Taxonomy" id="13249"/>
    <lineage>
        <taxon>Eukaryota</taxon>
        <taxon>Metazoa</taxon>
        <taxon>Ecdysozoa</taxon>
        <taxon>Arthropoda</taxon>
        <taxon>Hexapoda</taxon>
        <taxon>Insecta</taxon>
        <taxon>Pterygota</taxon>
        <taxon>Neoptera</taxon>
        <taxon>Paraneoptera</taxon>
        <taxon>Hemiptera</taxon>
        <taxon>Heteroptera</taxon>
        <taxon>Panheteroptera</taxon>
        <taxon>Cimicomorpha</taxon>
        <taxon>Reduviidae</taxon>
        <taxon>Triatominae</taxon>
        <taxon>Rhodnius</taxon>
    </lineage>
</organism>
<dbReference type="PANTHER" id="PTHR11012">
    <property type="entry name" value="PROTEIN KINASE-LIKE DOMAIN-CONTAINING"/>
    <property type="match status" value="1"/>
</dbReference>
<sequence>MEAQPSCGKKEEYTWLETLINKCAGNKSVTRILEMDLKKATPEGDNYASIIYRAKLTVILRNGMKSKLSFIIKKALEDKDKLEALSTIPVFKIEIKVYEEILRQFEVLMNEYLDCNEKLWCHLIGYRSYVTIVLEDLKVKNFVVADRKKMLDLNHSKLVLHSLGRFHALGYILIQKGLLQKEDLPPFYCEEGPIIIERMYKGGLMILSNVIEKYWTPEWKEIGDRLFKEQNIVMEKLKKLFEPRENDFITLCHGDCWTCNMMFKYSPFEENYPISFKFLDFQTAHVSVYIFDVMHFLYTSVQPEVRRAYYEKLLSMYHKSLQTTLALYGFEDRTPTLKNIHSEAERIEYYGFITSLIVLPATSADVKDAFKLEYLNNDSKWTEAFNEDIFKSDLYKSAVQPELRKWFNKGLF</sequence>
<feature type="domain" description="CHK kinase-like" evidence="1">
    <location>
        <begin position="132"/>
        <end position="327"/>
    </location>
</feature>
<dbReference type="AlphaFoldDB" id="A0A905R0E5"/>
<dbReference type="SUPFAM" id="SSF56112">
    <property type="entry name" value="Protein kinase-like (PK-like)"/>
    <property type="match status" value="1"/>
</dbReference>
<accession>A0A905R0E5</accession>
<reference evidence="2" key="1">
    <citation type="submission" date="2022-10" db="UniProtKB">
        <authorList>
            <consortium name="EnsemblMetazoa"/>
        </authorList>
    </citation>
    <scope>IDENTIFICATION</scope>
</reference>
<dbReference type="InterPro" id="IPR015897">
    <property type="entry name" value="CHK_kinase-like"/>
</dbReference>
<keyword evidence="3" id="KW-1185">Reference proteome</keyword>
<evidence type="ECO:0000259" key="1">
    <source>
        <dbReference type="SMART" id="SM00587"/>
    </source>
</evidence>
<evidence type="ECO:0000313" key="2">
    <source>
        <dbReference type="EnsemblMetazoa" id="RPRC017701-PA"/>
    </source>
</evidence>
<dbReference type="RefSeq" id="XP_073983325.1">
    <property type="nucleotide sequence ID" value="XM_074127224.1"/>
</dbReference>
<name>A0A905R0E5_RHOPR</name>
<dbReference type="Pfam" id="PF02958">
    <property type="entry name" value="EcKL"/>
    <property type="match status" value="1"/>
</dbReference>